<feature type="domain" description="ABC transmembrane type-1" evidence="8">
    <location>
        <begin position="97"/>
        <end position="286"/>
    </location>
</feature>
<dbReference type="PROSITE" id="PS50928">
    <property type="entry name" value="ABC_TM1"/>
    <property type="match status" value="1"/>
</dbReference>
<dbReference type="EMBL" id="CADCWF010000049">
    <property type="protein sequence ID" value="CAA9541961.1"/>
    <property type="molecule type" value="Genomic_DNA"/>
</dbReference>
<dbReference type="Pfam" id="PF00528">
    <property type="entry name" value="BPD_transp_1"/>
    <property type="match status" value="1"/>
</dbReference>
<feature type="transmembrane region" description="Helical" evidence="7">
    <location>
        <begin position="214"/>
        <end position="243"/>
    </location>
</feature>
<keyword evidence="5 7" id="KW-1133">Transmembrane helix</keyword>
<sequence>MAIADASSLPGTVDRTTPRPGALRAAFDRLARNKLALLGTLVAGCYVLVGLVGPALVPYDYARQDLLSANLPPISPGHLLGTDQVGRDMLSRLVVGVRISLLVGFGVTLLAMAVGTLAGAVAGFYRGPVDTVVSGVVELTWGFPLILLAVILAGSLGPGLVATTLAIGLINWAGFARIVRGEVLGLREAEYVQAARAAGVPDGRILLRHVLPNVLAPALVMASYYVALAIVVEAGLSFIGMGAQPPLPSLGVMAAEGRNYMLGNHWVTTVPGLAILFVVLGLNLLGDGLRDVLDPRLRHG</sequence>
<evidence type="ECO:0000256" key="3">
    <source>
        <dbReference type="ARBA" id="ARBA00022475"/>
    </source>
</evidence>
<comment type="similarity">
    <text evidence="7">Belongs to the binding-protein-dependent transport system permease family.</text>
</comment>
<evidence type="ECO:0000256" key="6">
    <source>
        <dbReference type="ARBA" id="ARBA00023136"/>
    </source>
</evidence>
<feature type="transmembrane region" description="Helical" evidence="7">
    <location>
        <begin position="145"/>
        <end position="170"/>
    </location>
</feature>
<feature type="transmembrane region" description="Helical" evidence="7">
    <location>
        <begin position="263"/>
        <end position="286"/>
    </location>
</feature>
<dbReference type="InterPro" id="IPR025966">
    <property type="entry name" value="OppC_N"/>
</dbReference>
<keyword evidence="6 7" id="KW-0472">Membrane</keyword>
<dbReference type="CDD" id="cd06261">
    <property type="entry name" value="TM_PBP2"/>
    <property type="match status" value="1"/>
</dbReference>
<feature type="transmembrane region" description="Helical" evidence="7">
    <location>
        <begin position="99"/>
        <end position="125"/>
    </location>
</feature>
<dbReference type="GO" id="GO:0055085">
    <property type="term" value="P:transmembrane transport"/>
    <property type="evidence" value="ECO:0007669"/>
    <property type="project" value="InterPro"/>
</dbReference>
<organism evidence="9">
    <name type="scientific">uncultured Thermomicrobiales bacterium</name>
    <dbReference type="NCBI Taxonomy" id="1645740"/>
    <lineage>
        <taxon>Bacteria</taxon>
        <taxon>Pseudomonadati</taxon>
        <taxon>Thermomicrobiota</taxon>
        <taxon>Thermomicrobia</taxon>
        <taxon>Thermomicrobiales</taxon>
        <taxon>environmental samples</taxon>
    </lineage>
</organism>
<dbReference type="SUPFAM" id="SSF161098">
    <property type="entry name" value="MetI-like"/>
    <property type="match status" value="1"/>
</dbReference>
<evidence type="ECO:0000256" key="7">
    <source>
        <dbReference type="RuleBase" id="RU363032"/>
    </source>
</evidence>
<evidence type="ECO:0000256" key="1">
    <source>
        <dbReference type="ARBA" id="ARBA00004651"/>
    </source>
</evidence>
<keyword evidence="3" id="KW-1003">Cell membrane</keyword>
<dbReference type="InterPro" id="IPR035906">
    <property type="entry name" value="MetI-like_sf"/>
</dbReference>
<feature type="transmembrane region" description="Helical" evidence="7">
    <location>
        <begin position="35"/>
        <end position="57"/>
    </location>
</feature>
<dbReference type="PANTHER" id="PTHR43386:SF1">
    <property type="entry name" value="D,D-DIPEPTIDE TRANSPORT SYSTEM PERMEASE PROTEIN DDPC-RELATED"/>
    <property type="match status" value="1"/>
</dbReference>
<dbReference type="AlphaFoldDB" id="A0A6J4U948"/>
<name>A0A6J4U948_9BACT</name>
<reference evidence="9" key="1">
    <citation type="submission" date="2020-02" db="EMBL/GenBank/DDBJ databases">
        <authorList>
            <person name="Meier V. D."/>
        </authorList>
    </citation>
    <scope>NUCLEOTIDE SEQUENCE</scope>
    <source>
        <strain evidence="9">AVDCRST_MAG59</strain>
    </source>
</reference>
<dbReference type="GO" id="GO:0005886">
    <property type="term" value="C:plasma membrane"/>
    <property type="evidence" value="ECO:0007669"/>
    <property type="project" value="UniProtKB-SubCell"/>
</dbReference>
<dbReference type="InterPro" id="IPR050366">
    <property type="entry name" value="BP-dependent_transpt_permease"/>
</dbReference>
<comment type="subcellular location">
    <subcellularLocation>
        <location evidence="1 7">Cell membrane</location>
        <topology evidence="1 7">Multi-pass membrane protein</topology>
    </subcellularLocation>
</comment>
<evidence type="ECO:0000259" key="8">
    <source>
        <dbReference type="PROSITE" id="PS50928"/>
    </source>
</evidence>
<evidence type="ECO:0000256" key="4">
    <source>
        <dbReference type="ARBA" id="ARBA00022692"/>
    </source>
</evidence>
<accession>A0A6J4U948</accession>
<protein>
    <submittedName>
        <fullName evidence="9">Dipeptide transport system permease protein DppC</fullName>
    </submittedName>
</protein>
<evidence type="ECO:0000256" key="5">
    <source>
        <dbReference type="ARBA" id="ARBA00022989"/>
    </source>
</evidence>
<keyword evidence="2 7" id="KW-0813">Transport</keyword>
<gene>
    <name evidence="9" type="ORF">AVDCRST_MAG59-911</name>
</gene>
<dbReference type="PANTHER" id="PTHR43386">
    <property type="entry name" value="OLIGOPEPTIDE TRANSPORT SYSTEM PERMEASE PROTEIN APPC"/>
    <property type="match status" value="1"/>
</dbReference>
<dbReference type="Pfam" id="PF12911">
    <property type="entry name" value="OppC_N"/>
    <property type="match status" value="1"/>
</dbReference>
<evidence type="ECO:0000313" key="9">
    <source>
        <dbReference type="EMBL" id="CAA9541961.1"/>
    </source>
</evidence>
<evidence type="ECO:0000256" key="2">
    <source>
        <dbReference type="ARBA" id="ARBA00022448"/>
    </source>
</evidence>
<dbReference type="InterPro" id="IPR000515">
    <property type="entry name" value="MetI-like"/>
</dbReference>
<keyword evidence="4 7" id="KW-0812">Transmembrane</keyword>
<proteinExistence type="inferred from homology"/>
<dbReference type="Gene3D" id="1.10.3720.10">
    <property type="entry name" value="MetI-like"/>
    <property type="match status" value="1"/>
</dbReference>